<gene>
    <name evidence="2" type="ORF">CCMP2556_LOCUS42956</name>
</gene>
<evidence type="ECO:0000256" key="1">
    <source>
        <dbReference type="SAM" id="Phobius"/>
    </source>
</evidence>
<feature type="transmembrane region" description="Helical" evidence="1">
    <location>
        <begin position="151"/>
        <end position="184"/>
    </location>
</feature>
<keyword evidence="3" id="KW-1185">Reference proteome</keyword>
<accession>A0ABP0QMW7</accession>
<evidence type="ECO:0000313" key="2">
    <source>
        <dbReference type="EMBL" id="CAK9089195.1"/>
    </source>
</evidence>
<keyword evidence="1" id="KW-0812">Transmembrane</keyword>
<feature type="transmembrane region" description="Helical" evidence="1">
    <location>
        <begin position="45"/>
        <end position="64"/>
    </location>
</feature>
<keyword evidence="1" id="KW-1133">Transmembrane helix</keyword>
<dbReference type="Proteomes" id="UP001642484">
    <property type="component" value="Unassembled WGS sequence"/>
</dbReference>
<name>A0ABP0QMW7_9DINO</name>
<proteinExistence type="predicted"/>
<sequence length="188" mass="20412">MRMLAVCLVTAILEKPRMEHALQVLPISMLNGLSLLTNSSASFYGSIAFMWMIAVNVPIVTLGLEQIKGKLLTVCLEGVHSLGVLSRTLESEHVPSGTQISRLLLSTSSGKPHTSPQRSLSFSHLFSCVELFFPKRACIDMCMRLQRRSNFALFLFVGLVCVGSMCSIEGLVHGSLSAFILAALSALL</sequence>
<protein>
    <submittedName>
        <fullName evidence="2">Uncharacterized protein</fullName>
    </submittedName>
</protein>
<keyword evidence="1" id="KW-0472">Membrane</keyword>
<reference evidence="2 3" key="1">
    <citation type="submission" date="2024-02" db="EMBL/GenBank/DDBJ databases">
        <authorList>
            <person name="Chen Y."/>
            <person name="Shah S."/>
            <person name="Dougan E. K."/>
            <person name="Thang M."/>
            <person name="Chan C."/>
        </authorList>
    </citation>
    <scope>NUCLEOTIDE SEQUENCE [LARGE SCALE GENOMIC DNA]</scope>
</reference>
<organism evidence="2 3">
    <name type="scientific">Durusdinium trenchii</name>
    <dbReference type="NCBI Taxonomy" id="1381693"/>
    <lineage>
        <taxon>Eukaryota</taxon>
        <taxon>Sar</taxon>
        <taxon>Alveolata</taxon>
        <taxon>Dinophyceae</taxon>
        <taxon>Suessiales</taxon>
        <taxon>Symbiodiniaceae</taxon>
        <taxon>Durusdinium</taxon>
    </lineage>
</organism>
<evidence type="ECO:0000313" key="3">
    <source>
        <dbReference type="Proteomes" id="UP001642484"/>
    </source>
</evidence>
<dbReference type="EMBL" id="CAXAMN010024695">
    <property type="protein sequence ID" value="CAK9089195.1"/>
    <property type="molecule type" value="Genomic_DNA"/>
</dbReference>
<comment type="caution">
    <text evidence="2">The sequence shown here is derived from an EMBL/GenBank/DDBJ whole genome shotgun (WGS) entry which is preliminary data.</text>
</comment>